<comment type="subcellular location">
    <subcellularLocation>
        <location evidence="1">Membrane</location>
        <topology evidence="1">Multi-pass membrane protein</topology>
    </subcellularLocation>
</comment>
<evidence type="ECO:0000313" key="8">
    <source>
        <dbReference type="EMBL" id="AXI03423.1"/>
    </source>
</evidence>
<evidence type="ECO:0000256" key="4">
    <source>
        <dbReference type="ARBA" id="ARBA00022989"/>
    </source>
</evidence>
<gene>
    <name evidence="8" type="ORF">HYN46_11595</name>
</gene>
<feature type="transmembrane region" description="Helical" evidence="6">
    <location>
        <begin position="5"/>
        <end position="24"/>
    </location>
</feature>
<feature type="transmembrane region" description="Helical" evidence="6">
    <location>
        <begin position="141"/>
        <end position="162"/>
    </location>
</feature>
<evidence type="ECO:0000313" key="9">
    <source>
        <dbReference type="Proteomes" id="UP000253940"/>
    </source>
</evidence>
<comment type="similarity">
    <text evidence="2">Belongs to the fatty acid desaturase CarF family.</text>
</comment>
<evidence type="ECO:0000256" key="3">
    <source>
        <dbReference type="ARBA" id="ARBA00022692"/>
    </source>
</evidence>
<feature type="transmembrane region" description="Helical" evidence="6">
    <location>
        <begin position="114"/>
        <end position="135"/>
    </location>
</feature>
<keyword evidence="3 6" id="KW-0812">Transmembrane</keyword>
<dbReference type="KEGG" id="mbah:HYN46_11595"/>
<evidence type="ECO:0000256" key="5">
    <source>
        <dbReference type="ARBA" id="ARBA00023136"/>
    </source>
</evidence>
<evidence type="ECO:0000256" key="1">
    <source>
        <dbReference type="ARBA" id="ARBA00004141"/>
    </source>
</evidence>
<dbReference type="AlphaFoldDB" id="A0A345P814"/>
<dbReference type="GO" id="GO:0016020">
    <property type="term" value="C:membrane"/>
    <property type="evidence" value="ECO:0007669"/>
    <property type="project" value="UniProtKB-SubCell"/>
</dbReference>
<keyword evidence="9" id="KW-1185">Reference proteome</keyword>
<keyword evidence="4 6" id="KW-1133">Transmembrane helix</keyword>
<keyword evidence="5 6" id="KW-0472">Membrane</keyword>
<reference evidence="8 9" key="1">
    <citation type="submission" date="2018-07" db="EMBL/GenBank/DDBJ databases">
        <title>Genome sequencing of Moraxellaceae gen. HYN0046.</title>
        <authorList>
            <person name="Kim M."/>
            <person name="Yi H."/>
        </authorList>
    </citation>
    <scope>NUCLEOTIDE SEQUENCE [LARGE SCALE GENOMIC DNA]</scope>
    <source>
        <strain evidence="8 9">HYN0046</strain>
    </source>
</reference>
<dbReference type="InterPro" id="IPR019547">
    <property type="entry name" value="Lipid_desat"/>
</dbReference>
<evidence type="ECO:0000256" key="6">
    <source>
        <dbReference type="SAM" id="Phobius"/>
    </source>
</evidence>
<organism evidence="8 9">
    <name type="scientific">Aquirhabdus parva</name>
    <dbReference type="NCBI Taxonomy" id="2283318"/>
    <lineage>
        <taxon>Bacteria</taxon>
        <taxon>Pseudomonadati</taxon>
        <taxon>Pseudomonadota</taxon>
        <taxon>Gammaproteobacteria</taxon>
        <taxon>Moraxellales</taxon>
        <taxon>Moraxellaceae</taxon>
        <taxon>Aquirhabdus</taxon>
    </lineage>
</organism>
<proteinExistence type="inferred from homology"/>
<dbReference type="RefSeq" id="WP_114899531.1">
    <property type="nucleotide sequence ID" value="NZ_CP031222.1"/>
</dbReference>
<name>A0A345P814_9GAMM</name>
<dbReference type="Pfam" id="PF10520">
    <property type="entry name" value="Lipid_desat"/>
    <property type="match status" value="1"/>
</dbReference>
<evidence type="ECO:0000259" key="7">
    <source>
        <dbReference type="Pfam" id="PF10520"/>
    </source>
</evidence>
<accession>A0A345P814</accession>
<dbReference type="Proteomes" id="UP000253940">
    <property type="component" value="Chromosome"/>
</dbReference>
<sequence>MLRRIAFVIFFSSVALNFAWLGFMSFDWKIIPAALIAWYLADALSGVIHMYMDYRPCTENVGLGQLFFYEGSRESEEYLSMRRAAMARISFFERVVFDFKNHHPRPLALGRRSFIYQTTSIMVFVFPLSVLLNIVCSLWTLPSWLLVGLDVLLLGMILTQYFHGTLHRDDNPWIIHAMRKTTLLMTPTMHDIHHATLDRDFATINGWSNPAVNIIFNYFKQQGKMDRSGLEPN</sequence>
<dbReference type="OrthoDB" id="7553853at2"/>
<feature type="domain" description="Lipid desaturase" evidence="7">
    <location>
        <begin position="95"/>
        <end position="213"/>
    </location>
</feature>
<protein>
    <submittedName>
        <fullName evidence="8">Carotenoid synthesis regulator CarF</fullName>
    </submittedName>
</protein>
<dbReference type="EMBL" id="CP031222">
    <property type="protein sequence ID" value="AXI03423.1"/>
    <property type="molecule type" value="Genomic_DNA"/>
</dbReference>
<feature type="transmembrane region" description="Helical" evidence="6">
    <location>
        <begin position="30"/>
        <end position="51"/>
    </location>
</feature>
<evidence type="ECO:0000256" key="2">
    <source>
        <dbReference type="ARBA" id="ARBA00007620"/>
    </source>
</evidence>